<dbReference type="NCBIfam" id="NF008913">
    <property type="entry name" value="PRK12276.1"/>
    <property type="match status" value="1"/>
</dbReference>
<feature type="binding site" evidence="12">
    <location>
        <position position="224"/>
    </location>
    <ligand>
        <name>Fe-coproporphyrin III</name>
        <dbReference type="ChEBI" id="CHEBI:68438"/>
    </ligand>
</feature>
<dbReference type="HAMAP" id="MF_01442">
    <property type="entry name" value="Coproheme_decarbox_1"/>
    <property type="match status" value="1"/>
</dbReference>
<reference evidence="13 14" key="1">
    <citation type="submission" date="2014-08" db="EMBL/GenBank/DDBJ databases">
        <title>Comparative genomics of the Paenibacillus odorifer group.</title>
        <authorList>
            <person name="den Bakker H.C."/>
            <person name="Tsai Y.-C."/>
            <person name="Martin N."/>
            <person name="Korlach J."/>
            <person name="Wiedmann M."/>
        </authorList>
    </citation>
    <scope>NUCLEOTIDE SEQUENCE [LARGE SCALE GENOMIC DNA]</scope>
    <source>
        <strain evidence="13 14">DSM 1735</strain>
    </source>
</reference>
<dbReference type="Pfam" id="PF06778">
    <property type="entry name" value="Chlor_dismutase"/>
    <property type="match status" value="1"/>
</dbReference>
<comment type="cofactor">
    <cofactor evidence="12">
        <name>Fe-coproporphyrin III</name>
        <dbReference type="ChEBI" id="CHEBI:68438"/>
    </cofactor>
    <text evidence="12">Fe-coproporphyrin III acts as both substrate and redox cofactor.</text>
</comment>
<keyword evidence="4 12" id="KW-0479">Metal-binding</keyword>
<name>A0A089HQI1_PAEDU</name>
<comment type="function">
    <text evidence="12">Involved in coproporphyrin-dependent heme b biosynthesis. Catalyzes the decarboxylation of Fe-coproporphyrin III (coproheme) to heme b (protoheme IX), the last step of the pathway. The reaction occurs in a stepwise manner with a three-propionate intermediate.</text>
</comment>
<keyword evidence="14" id="KW-1185">Reference proteome</keyword>
<dbReference type="InterPro" id="IPR010644">
    <property type="entry name" value="ChdC/CLD"/>
</dbReference>
<comment type="similarity">
    <text evidence="1 12">Belongs to the ChdC family. Type 1 subfamily.</text>
</comment>
<evidence type="ECO:0000256" key="9">
    <source>
        <dbReference type="ARBA" id="ARBA00030236"/>
    </source>
</evidence>
<evidence type="ECO:0000256" key="5">
    <source>
        <dbReference type="ARBA" id="ARBA00023002"/>
    </source>
</evidence>
<dbReference type="InterPro" id="IPR031332">
    <property type="entry name" value="CHDC"/>
</dbReference>
<dbReference type="GO" id="GO:0016634">
    <property type="term" value="F:oxidoreductase activity, acting on the CH-CH group of donors, oxygen as acceptor"/>
    <property type="evidence" value="ECO:0007669"/>
    <property type="project" value="UniProtKB-UniRule"/>
</dbReference>
<evidence type="ECO:0000256" key="8">
    <source>
        <dbReference type="ARBA" id="ARBA00029882"/>
    </source>
</evidence>
<sequence>MSEAALTLEGWYALHDFRSLNWTAWTAADDEERAVALDELNAFIEEWAGVEEAKLGSSAWYSIVGQKADFVMMHLRESLEDLNKLEAAFNKTAFASFTTKAYSYVSIVELSNYNSGGESGEDPMQNPHIAARLKPVLPKARHICFYPMNKKRELADNWYMLDMAKRKELMYSHGLIGRGYAGKIKQIITGSVGLDDWEWGVTLFAEDALQFKKLVYEMRFDEVSARYGEFGSFYVGNLLTSESFEEMLKV</sequence>
<protein>
    <recommendedName>
        <fullName evidence="2 12">Coproheme decarboxylase</fullName>
        <ecNumber evidence="11 12">1.3.98.5</ecNumber>
    </recommendedName>
    <alternativeName>
        <fullName evidence="8 12">Coproheme III oxidative decarboxylase</fullName>
    </alternativeName>
    <alternativeName>
        <fullName evidence="9 12">Hydrogen peroxide-dependent heme synthase</fullName>
    </alternativeName>
</protein>
<dbReference type="Proteomes" id="UP000029409">
    <property type="component" value="Chromosome"/>
</dbReference>
<dbReference type="PANTHER" id="PTHR36843">
    <property type="entry name" value="HEME-DEPENDENT PEROXIDASE YWFI-RELATED"/>
    <property type="match status" value="1"/>
</dbReference>
<evidence type="ECO:0000256" key="6">
    <source>
        <dbReference type="ARBA" id="ARBA00023004"/>
    </source>
</evidence>
<feature type="active site" evidence="12">
    <location>
        <position position="146"/>
    </location>
</feature>
<dbReference type="InterPro" id="IPR011008">
    <property type="entry name" value="Dimeric_a/b-barrel"/>
</dbReference>
<dbReference type="GO" id="GO:0020037">
    <property type="term" value="F:heme binding"/>
    <property type="evidence" value="ECO:0007669"/>
    <property type="project" value="InterPro"/>
</dbReference>
<evidence type="ECO:0000313" key="14">
    <source>
        <dbReference type="Proteomes" id="UP000029409"/>
    </source>
</evidence>
<keyword evidence="3 12" id="KW-0349">Heme</keyword>
<evidence type="ECO:0000313" key="13">
    <source>
        <dbReference type="EMBL" id="AIQ14276.1"/>
    </source>
</evidence>
<dbReference type="eggNOG" id="COG3253">
    <property type="taxonomic scope" value="Bacteria"/>
</dbReference>
<dbReference type="STRING" id="44251.PDUR_21990"/>
<evidence type="ECO:0000256" key="1">
    <source>
        <dbReference type="ARBA" id="ARBA00009276"/>
    </source>
</evidence>
<keyword evidence="7 12" id="KW-0350">Heme biosynthesis</keyword>
<dbReference type="SUPFAM" id="SSF54909">
    <property type="entry name" value="Dimeric alpha+beta barrel"/>
    <property type="match status" value="1"/>
</dbReference>
<evidence type="ECO:0000256" key="4">
    <source>
        <dbReference type="ARBA" id="ARBA00022723"/>
    </source>
</evidence>
<comment type="catalytic activity">
    <reaction evidence="10">
        <text>Fe-coproporphyrin III + 2 H2O2 + 2 H(+) = heme b + 2 CO2 + 4 H2O</text>
        <dbReference type="Rhea" id="RHEA:56516"/>
        <dbReference type="ChEBI" id="CHEBI:15377"/>
        <dbReference type="ChEBI" id="CHEBI:15378"/>
        <dbReference type="ChEBI" id="CHEBI:16240"/>
        <dbReference type="ChEBI" id="CHEBI:16526"/>
        <dbReference type="ChEBI" id="CHEBI:60344"/>
        <dbReference type="ChEBI" id="CHEBI:68438"/>
        <dbReference type="EC" id="1.3.98.5"/>
    </reaction>
    <physiologicalReaction direction="left-to-right" evidence="10">
        <dbReference type="Rhea" id="RHEA:56517"/>
    </physiologicalReaction>
</comment>
<feature type="binding site" evidence="12">
    <location>
        <position position="186"/>
    </location>
    <ligand>
        <name>Fe-coproporphyrin III</name>
        <dbReference type="ChEBI" id="CHEBI:68438"/>
    </ligand>
</feature>
<feature type="binding site" evidence="12">
    <location>
        <position position="132"/>
    </location>
    <ligand>
        <name>Fe-coproporphyrin III</name>
        <dbReference type="ChEBI" id="CHEBI:68438"/>
    </ligand>
</feature>
<evidence type="ECO:0000256" key="11">
    <source>
        <dbReference type="ARBA" id="ARBA00050019"/>
    </source>
</evidence>
<keyword evidence="5 12" id="KW-0560">Oxidoreductase</keyword>
<dbReference type="GO" id="GO:0006785">
    <property type="term" value="P:heme B biosynthetic process"/>
    <property type="evidence" value="ECO:0007669"/>
    <property type="project" value="UniProtKB-UniRule"/>
</dbReference>
<dbReference type="GO" id="GO:0004601">
    <property type="term" value="F:peroxidase activity"/>
    <property type="evidence" value="ECO:0007669"/>
    <property type="project" value="UniProtKB-KW"/>
</dbReference>
<feature type="binding site" evidence="12">
    <location>
        <begin position="146"/>
        <end position="150"/>
    </location>
    <ligand>
        <name>Fe-coproporphyrin III</name>
        <dbReference type="ChEBI" id="CHEBI:68438"/>
    </ligand>
</feature>
<evidence type="ECO:0000256" key="12">
    <source>
        <dbReference type="HAMAP-Rule" id="MF_01442"/>
    </source>
</evidence>
<dbReference type="PANTHER" id="PTHR36843:SF1">
    <property type="entry name" value="COPROHEME DECARBOXYLASE"/>
    <property type="match status" value="1"/>
</dbReference>
<dbReference type="EMBL" id="CP009288">
    <property type="protein sequence ID" value="AIQ14276.1"/>
    <property type="molecule type" value="Genomic_DNA"/>
</dbReference>
<dbReference type="RefSeq" id="WP_042208064.1">
    <property type="nucleotide sequence ID" value="NZ_CP009288.1"/>
</dbReference>
<dbReference type="EC" id="1.3.98.5" evidence="11 12"/>
<dbReference type="KEGG" id="pdu:PDUR_21990"/>
<dbReference type="GO" id="GO:0046872">
    <property type="term" value="F:metal ion binding"/>
    <property type="evidence" value="ECO:0007669"/>
    <property type="project" value="UniProtKB-KW"/>
</dbReference>
<proteinExistence type="inferred from homology"/>
<organism evidence="13 14">
    <name type="scientific">Paenibacillus durus</name>
    <name type="common">Paenibacillus azotofixans</name>
    <dbReference type="NCBI Taxonomy" id="44251"/>
    <lineage>
        <taxon>Bacteria</taxon>
        <taxon>Bacillati</taxon>
        <taxon>Bacillota</taxon>
        <taxon>Bacilli</taxon>
        <taxon>Bacillales</taxon>
        <taxon>Paenibacillaceae</taxon>
        <taxon>Paenibacillus</taxon>
    </lineage>
</organism>
<evidence type="ECO:0000256" key="7">
    <source>
        <dbReference type="ARBA" id="ARBA00023133"/>
    </source>
</evidence>
<dbReference type="Gene3D" id="3.30.70.1030">
    <property type="entry name" value="Apc35880, domain 1"/>
    <property type="match status" value="2"/>
</dbReference>
<evidence type="ECO:0000256" key="3">
    <source>
        <dbReference type="ARBA" id="ARBA00022617"/>
    </source>
</evidence>
<evidence type="ECO:0000256" key="10">
    <source>
        <dbReference type="ARBA" id="ARBA00049896"/>
    </source>
</evidence>
<keyword evidence="6 12" id="KW-0408">Iron</keyword>
<gene>
    <name evidence="12" type="primary">chdC</name>
    <name evidence="13" type="ORF">PDUR_21990</name>
</gene>
<comment type="pathway">
    <text evidence="12">Porphyrin-containing compound metabolism; protoheme biosynthesis.</text>
</comment>
<comment type="catalytic activity">
    <reaction evidence="12">
        <text>Fe-coproporphyrin III + H2O2 + H(+) = harderoheme III + CO2 + 2 H2O</text>
        <dbReference type="Rhea" id="RHEA:57940"/>
        <dbReference type="ChEBI" id="CHEBI:15377"/>
        <dbReference type="ChEBI" id="CHEBI:15378"/>
        <dbReference type="ChEBI" id="CHEBI:16240"/>
        <dbReference type="ChEBI" id="CHEBI:16526"/>
        <dbReference type="ChEBI" id="CHEBI:68438"/>
        <dbReference type="ChEBI" id="CHEBI:142463"/>
    </reaction>
</comment>
<keyword evidence="13" id="KW-0575">Peroxidase</keyword>
<evidence type="ECO:0000256" key="2">
    <source>
        <dbReference type="ARBA" id="ARBA00014413"/>
    </source>
</evidence>
<comment type="catalytic activity">
    <reaction evidence="12">
        <text>harderoheme III + H2O2 + H(+) = heme b + CO2 + 2 H2O</text>
        <dbReference type="Rhea" id="RHEA:57944"/>
        <dbReference type="ChEBI" id="CHEBI:15377"/>
        <dbReference type="ChEBI" id="CHEBI:15378"/>
        <dbReference type="ChEBI" id="CHEBI:16240"/>
        <dbReference type="ChEBI" id="CHEBI:16526"/>
        <dbReference type="ChEBI" id="CHEBI:60344"/>
        <dbReference type="ChEBI" id="CHEBI:142463"/>
    </reaction>
</comment>
<dbReference type="OrthoDB" id="9773646at2"/>
<feature type="binding site" description="axial binding residue" evidence="12">
    <location>
        <position position="173"/>
    </location>
    <ligand>
        <name>Fe-coproporphyrin III</name>
        <dbReference type="ChEBI" id="CHEBI:68438"/>
    </ligand>
    <ligandPart>
        <name>Fe</name>
        <dbReference type="ChEBI" id="CHEBI:18248"/>
    </ligandPart>
</feature>
<accession>A0A089HQI1</accession>
<dbReference type="AlphaFoldDB" id="A0A089HQI1"/>